<name>A0A8J3M6Q9_9RHOB</name>
<evidence type="ECO:0000256" key="3">
    <source>
        <dbReference type="ARBA" id="ARBA00022691"/>
    </source>
</evidence>
<sequence>MRLWSAGCSTGEEAYSIAAVVLKHFAEAGRHDLRILATDISRRVLAVAERAEYPADRAEAITPELAALMFERGGEKLRIRPALRELVSFRYMNFMEPWPVTGPFDAIFCRNVMIYMEDDVQARVWAGLASVLAPGGTLFTGHSERIGPELKGSLQMVGKTTFRRV</sequence>
<comment type="caution">
    <text evidence="5">The sequence shown here is derived from an EMBL/GenBank/DDBJ whole genome shotgun (WGS) entry which is preliminary data.</text>
</comment>
<evidence type="ECO:0000313" key="6">
    <source>
        <dbReference type="Proteomes" id="UP000626220"/>
    </source>
</evidence>
<keyword evidence="6" id="KW-1185">Reference proteome</keyword>
<dbReference type="InterPro" id="IPR000780">
    <property type="entry name" value="CheR_MeTrfase"/>
</dbReference>
<dbReference type="Pfam" id="PF01739">
    <property type="entry name" value="CheR"/>
    <property type="match status" value="1"/>
</dbReference>
<dbReference type="Proteomes" id="UP000626220">
    <property type="component" value="Unassembled WGS sequence"/>
</dbReference>
<keyword evidence="3" id="KW-0949">S-adenosyl-L-methionine</keyword>
<dbReference type="SMART" id="SM00138">
    <property type="entry name" value="MeTrc"/>
    <property type="match status" value="1"/>
</dbReference>
<dbReference type="PROSITE" id="PS50123">
    <property type="entry name" value="CHER"/>
    <property type="match status" value="1"/>
</dbReference>
<evidence type="ECO:0000313" key="5">
    <source>
        <dbReference type="EMBL" id="GHF48933.1"/>
    </source>
</evidence>
<dbReference type="PRINTS" id="PR00996">
    <property type="entry name" value="CHERMTFRASE"/>
</dbReference>
<feature type="domain" description="CheR-type methyltransferase" evidence="4">
    <location>
        <begin position="1"/>
        <end position="165"/>
    </location>
</feature>
<reference evidence="5" key="1">
    <citation type="journal article" date="2014" name="Int. J. Syst. Evol. Microbiol.">
        <title>Complete genome sequence of Corynebacterium casei LMG S-19264T (=DSM 44701T), isolated from a smear-ripened cheese.</title>
        <authorList>
            <consortium name="US DOE Joint Genome Institute (JGI-PGF)"/>
            <person name="Walter F."/>
            <person name="Albersmeier A."/>
            <person name="Kalinowski J."/>
            <person name="Ruckert C."/>
        </authorList>
    </citation>
    <scope>NUCLEOTIDE SEQUENCE</scope>
    <source>
        <strain evidence="5">KCTC 42650</strain>
    </source>
</reference>
<dbReference type="InterPro" id="IPR022642">
    <property type="entry name" value="CheR_C"/>
</dbReference>
<keyword evidence="2" id="KW-0808">Transferase</keyword>
<evidence type="ECO:0000256" key="1">
    <source>
        <dbReference type="ARBA" id="ARBA00022603"/>
    </source>
</evidence>
<dbReference type="GO" id="GO:0032259">
    <property type="term" value="P:methylation"/>
    <property type="evidence" value="ECO:0007669"/>
    <property type="project" value="UniProtKB-KW"/>
</dbReference>
<dbReference type="InterPro" id="IPR029063">
    <property type="entry name" value="SAM-dependent_MTases_sf"/>
</dbReference>
<protein>
    <recommendedName>
        <fullName evidence="4">CheR-type methyltransferase domain-containing protein</fullName>
    </recommendedName>
</protein>
<dbReference type="RefSeq" id="WP_189679994.1">
    <property type="nucleotide sequence ID" value="NZ_BNCJ01000004.1"/>
</dbReference>
<dbReference type="SUPFAM" id="SSF53335">
    <property type="entry name" value="S-adenosyl-L-methionine-dependent methyltransferases"/>
    <property type="match status" value="1"/>
</dbReference>
<dbReference type="EMBL" id="BNCJ01000004">
    <property type="protein sequence ID" value="GHF48933.1"/>
    <property type="molecule type" value="Genomic_DNA"/>
</dbReference>
<accession>A0A8J3M6Q9</accession>
<dbReference type="CDD" id="cd02440">
    <property type="entry name" value="AdoMet_MTases"/>
    <property type="match status" value="1"/>
</dbReference>
<dbReference type="GO" id="GO:0008757">
    <property type="term" value="F:S-adenosylmethionine-dependent methyltransferase activity"/>
    <property type="evidence" value="ECO:0007669"/>
    <property type="project" value="InterPro"/>
</dbReference>
<dbReference type="AlphaFoldDB" id="A0A8J3M6Q9"/>
<reference evidence="5" key="2">
    <citation type="submission" date="2020-09" db="EMBL/GenBank/DDBJ databases">
        <authorList>
            <person name="Sun Q."/>
            <person name="Kim S."/>
        </authorList>
    </citation>
    <scope>NUCLEOTIDE SEQUENCE</scope>
    <source>
        <strain evidence="5">KCTC 42650</strain>
    </source>
</reference>
<organism evidence="5 6">
    <name type="scientific">Seohaeicola zhoushanensis</name>
    <dbReference type="NCBI Taxonomy" id="1569283"/>
    <lineage>
        <taxon>Bacteria</taxon>
        <taxon>Pseudomonadati</taxon>
        <taxon>Pseudomonadota</taxon>
        <taxon>Alphaproteobacteria</taxon>
        <taxon>Rhodobacterales</taxon>
        <taxon>Roseobacteraceae</taxon>
        <taxon>Seohaeicola</taxon>
    </lineage>
</organism>
<dbReference type="InterPro" id="IPR050903">
    <property type="entry name" value="Bact_Chemotaxis_MeTrfase"/>
</dbReference>
<dbReference type="Gene3D" id="3.40.50.150">
    <property type="entry name" value="Vaccinia Virus protein VP39"/>
    <property type="match status" value="1"/>
</dbReference>
<gene>
    <name evidence="5" type="ORF">GCM10017056_20600</name>
</gene>
<dbReference type="PANTHER" id="PTHR24422">
    <property type="entry name" value="CHEMOTAXIS PROTEIN METHYLTRANSFERASE"/>
    <property type="match status" value="1"/>
</dbReference>
<evidence type="ECO:0000259" key="4">
    <source>
        <dbReference type="PROSITE" id="PS50123"/>
    </source>
</evidence>
<dbReference type="PANTHER" id="PTHR24422:SF19">
    <property type="entry name" value="CHEMOTAXIS PROTEIN METHYLTRANSFERASE"/>
    <property type="match status" value="1"/>
</dbReference>
<keyword evidence="1" id="KW-0489">Methyltransferase</keyword>
<proteinExistence type="predicted"/>
<evidence type="ECO:0000256" key="2">
    <source>
        <dbReference type="ARBA" id="ARBA00022679"/>
    </source>
</evidence>